<accession>A0A3M8P6V3</accession>
<evidence type="ECO:0008006" key="8">
    <source>
        <dbReference type="Google" id="ProtNLM"/>
    </source>
</evidence>
<dbReference type="PROSITE" id="PS51257">
    <property type="entry name" value="PROKAR_LIPOPROTEIN"/>
    <property type="match status" value="1"/>
</dbReference>
<comment type="caution">
    <text evidence="6">The sequence shown here is derived from an EMBL/GenBank/DDBJ whole genome shotgun (WGS) entry which is preliminary data.</text>
</comment>
<dbReference type="InterPro" id="IPR007343">
    <property type="entry name" value="Uncharacterised_pept_Zn_put"/>
</dbReference>
<keyword evidence="7" id="KW-1185">Reference proteome</keyword>
<keyword evidence="2" id="KW-0812">Transmembrane</keyword>
<evidence type="ECO:0000256" key="4">
    <source>
        <dbReference type="ARBA" id="ARBA00023136"/>
    </source>
</evidence>
<dbReference type="GO" id="GO:0016020">
    <property type="term" value="C:membrane"/>
    <property type="evidence" value="ECO:0007669"/>
    <property type="project" value="UniProtKB-SubCell"/>
</dbReference>
<dbReference type="Proteomes" id="UP000275473">
    <property type="component" value="Unassembled WGS sequence"/>
</dbReference>
<keyword evidence="5" id="KW-0732">Signal</keyword>
<evidence type="ECO:0000256" key="1">
    <source>
        <dbReference type="ARBA" id="ARBA00004167"/>
    </source>
</evidence>
<name>A0A3M8P6V3_9BACL</name>
<keyword evidence="4" id="KW-0472">Membrane</keyword>
<protein>
    <recommendedName>
        <fullName evidence="8">Metalloprotease</fullName>
    </recommendedName>
</protein>
<evidence type="ECO:0000313" key="7">
    <source>
        <dbReference type="Proteomes" id="UP000275473"/>
    </source>
</evidence>
<evidence type="ECO:0000256" key="5">
    <source>
        <dbReference type="SAM" id="SignalP"/>
    </source>
</evidence>
<gene>
    <name evidence="6" type="ORF">EEX84_11455</name>
</gene>
<evidence type="ECO:0000256" key="3">
    <source>
        <dbReference type="ARBA" id="ARBA00022989"/>
    </source>
</evidence>
<dbReference type="AlphaFoldDB" id="A0A3M8P6V3"/>
<feature type="signal peptide" evidence="5">
    <location>
        <begin position="1"/>
        <end position="28"/>
    </location>
</feature>
<comment type="subcellular location">
    <subcellularLocation>
        <location evidence="1">Membrane</location>
        <topology evidence="1">Single-pass membrane protein</topology>
    </subcellularLocation>
</comment>
<dbReference type="Pfam" id="PF04228">
    <property type="entry name" value="Zn_peptidase"/>
    <property type="match status" value="1"/>
</dbReference>
<evidence type="ECO:0000313" key="6">
    <source>
        <dbReference type="EMBL" id="RNF39000.1"/>
    </source>
</evidence>
<dbReference type="PANTHER" id="PTHR30168:SF0">
    <property type="entry name" value="INNER MEMBRANE PROTEIN"/>
    <property type="match status" value="1"/>
</dbReference>
<dbReference type="EMBL" id="RIAX01000008">
    <property type="protein sequence ID" value="RNF39000.1"/>
    <property type="molecule type" value="Genomic_DNA"/>
</dbReference>
<keyword evidence="3" id="KW-1133">Transmembrane helix</keyword>
<organism evidence="6 7">
    <name type="scientific">Planococcus salinus</name>
    <dbReference type="NCBI Taxonomy" id="1848460"/>
    <lineage>
        <taxon>Bacteria</taxon>
        <taxon>Bacillati</taxon>
        <taxon>Bacillota</taxon>
        <taxon>Bacilli</taxon>
        <taxon>Bacillales</taxon>
        <taxon>Caryophanaceae</taxon>
        <taxon>Planococcus</taxon>
    </lineage>
</organism>
<sequence>MSAMATKSWKGILMGLLLVILCACNGPAESVHSVAGIEETGKEQAVQQEEGRDTLTWIEPGGSGGAEQEQASAVVIAKGGSEYTMEEYLWKTVKDVDEFWTDVWIKTYQYEPFVFVSFPAPGEQVPIGCGLGYSNDGTSLYCSEDDQLVISQAFALDVWKGRLITNPDPPLPYEAGDFSIAFYVAHEYAHSLQQDLGMLEANAGNAVRNLELHADCMAGVWTKSVYERGLLETGDLEEVMRTTHDGGDYSDDPSLHHGTPQQRYDAFKTGYDEGMASSCGHYVEGSA</sequence>
<proteinExistence type="predicted"/>
<feature type="chain" id="PRO_5039563653" description="Metalloprotease" evidence="5">
    <location>
        <begin position="29"/>
        <end position="287"/>
    </location>
</feature>
<reference evidence="6 7" key="1">
    <citation type="journal article" date="2018" name="Int. J. Syst. Evol. Microbiol.">
        <title>Planococcus salinus sp. nov., a moderately halophilic bacterium isolated from a saline-alkali soil.</title>
        <authorList>
            <person name="Gan L."/>
        </authorList>
    </citation>
    <scope>NUCLEOTIDE SEQUENCE [LARGE SCALE GENOMIC DNA]</scope>
    <source>
        <strain evidence="6 7">LCB217</strain>
    </source>
</reference>
<dbReference type="PANTHER" id="PTHR30168">
    <property type="entry name" value="PUTATIVE MEMBRANE PROTEIN YPFJ"/>
    <property type="match status" value="1"/>
</dbReference>
<evidence type="ECO:0000256" key="2">
    <source>
        <dbReference type="ARBA" id="ARBA00022692"/>
    </source>
</evidence>